<evidence type="ECO:0000313" key="2">
    <source>
        <dbReference type="Proteomes" id="UP000235861"/>
    </source>
</evidence>
<dbReference type="PANTHER" id="PTHR32309:SF13">
    <property type="entry name" value="FERRIC ENTEROBACTIN TRANSPORT PROTEIN FEPE"/>
    <property type="match status" value="1"/>
</dbReference>
<dbReference type="Proteomes" id="UP000235861">
    <property type="component" value="Unassembled WGS sequence"/>
</dbReference>
<dbReference type="GO" id="GO:0005886">
    <property type="term" value="C:plasma membrane"/>
    <property type="evidence" value="ECO:0007669"/>
    <property type="project" value="TreeGrafter"/>
</dbReference>
<dbReference type="SUPFAM" id="SSF52540">
    <property type="entry name" value="P-loop containing nucleoside triphosphate hydrolases"/>
    <property type="match status" value="1"/>
</dbReference>
<gene>
    <name evidence="1" type="ORF">CUC53_00075</name>
</gene>
<evidence type="ECO:0000313" key="1">
    <source>
        <dbReference type="EMBL" id="PJG60778.1"/>
    </source>
</evidence>
<sequence length="222" mass="24619">MTIPVQYLELESLYAATLARGIRSLAVTSAEGGEGTSTICNALARRAEVDGRRALLVDLNLYHPVQVTSEPWGPHDVPKPIAYGRSLALIPAPSKELMAFRNKETLGQLLAKWLEQYDVVIVDTSSLNAINRGNIPADLVCSITEATLLVVLAGITSTTQVQSAVDKLRRVEANLVGAVFNDKFNPRLVSEILRELDRLPSNRLTEWLKRWCKRSILLNYRI</sequence>
<proteinExistence type="predicted"/>
<accession>A0A2H9U9S3</accession>
<dbReference type="EMBL" id="PGGC01000001">
    <property type="protein sequence ID" value="PJG60778.1"/>
    <property type="molecule type" value="Genomic_DNA"/>
</dbReference>
<dbReference type="InterPro" id="IPR050445">
    <property type="entry name" value="Bact_polysacc_biosynth/exp"/>
</dbReference>
<dbReference type="InterPro" id="IPR027417">
    <property type="entry name" value="P-loop_NTPase"/>
</dbReference>
<dbReference type="OrthoDB" id="5812594at2"/>
<name>A0A2H9U9S3_9GAMM</name>
<dbReference type="GO" id="GO:0004713">
    <property type="term" value="F:protein tyrosine kinase activity"/>
    <property type="evidence" value="ECO:0007669"/>
    <property type="project" value="TreeGrafter"/>
</dbReference>
<keyword evidence="2" id="KW-1185">Reference proteome</keyword>
<dbReference type="AlphaFoldDB" id="A0A2H9U9S3"/>
<reference evidence="1 2" key="1">
    <citation type="submission" date="2017-11" db="EMBL/GenBank/DDBJ databases">
        <title>Draft genome sequence of environmental isolate Aeromonas cavernicola sp. nov. MDC 2508.</title>
        <authorList>
            <person name="Colston S.M."/>
            <person name="Navarro A."/>
            <person name="Martinez-Murcia A.J."/>
            <person name="Graf J."/>
        </authorList>
    </citation>
    <scope>NUCLEOTIDE SEQUENCE [LARGE SCALE GENOMIC DNA]</scope>
    <source>
        <strain evidence="1 2">MDC 2508</strain>
    </source>
</reference>
<dbReference type="Gene3D" id="3.40.50.300">
    <property type="entry name" value="P-loop containing nucleotide triphosphate hydrolases"/>
    <property type="match status" value="1"/>
</dbReference>
<dbReference type="PANTHER" id="PTHR32309">
    <property type="entry name" value="TYROSINE-PROTEIN KINASE"/>
    <property type="match status" value="1"/>
</dbReference>
<organism evidence="1 2">
    <name type="scientific">Aeromonas cavernicola</name>
    <dbReference type="NCBI Taxonomy" id="1006623"/>
    <lineage>
        <taxon>Bacteria</taxon>
        <taxon>Pseudomonadati</taxon>
        <taxon>Pseudomonadota</taxon>
        <taxon>Gammaproteobacteria</taxon>
        <taxon>Aeromonadales</taxon>
        <taxon>Aeromonadaceae</taxon>
        <taxon>Aeromonas</taxon>
    </lineage>
</organism>
<comment type="caution">
    <text evidence="1">The sequence shown here is derived from an EMBL/GenBank/DDBJ whole genome shotgun (WGS) entry which is preliminary data.</text>
</comment>
<protein>
    <submittedName>
        <fullName evidence="1">Capsular biosynthesis protein</fullName>
    </submittedName>
</protein>